<dbReference type="PANTHER" id="PTHR34533:SF3">
    <property type="entry name" value="BICD FAMILY-LIKE CARGO ADAPTER 2"/>
    <property type="match status" value="1"/>
</dbReference>
<protein>
    <submittedName>
        <fullName evidence="2">DgyrCDS1943</fullName>
    </submittedName>
</protein>
<dbReference type="AlphaFoldDB" id="A0A7I8VDW2"/>
<proteinExistence type="predicted"/>
<feature type="coiled-coil region" evidence="1">
    <location>
        <begin position="83"/>
        <end position="124"/>
    </location>
</feature>
<dbReference type="OrthoDB" id="9904351at2759"/>
<keyword evidence="3" id="KW-1185">Reference proteome</keyword>
<dbReference type="PANTHER" id="PTHR34533">
    <property type="entry name" value="TRANSMEMBRANE PROTEIN CCDC163"/>
    <property type="match status" value="1"/>
</dbReference>
<reference evidence="2 3" key="1">
    <citation type="submission" date="2020-08" db="EMBL/GenBank/DDBJ databases">
        <authorList>
            <person name="Hejnol A."/>
        </authorList>
    </citation>
    <scope>NUCLEOTIDE SEQUENCE [LARGE SCALE GENOMIC DNA]</scope>
</reference>
<evidence type="ECO:0000256" key="1">
    <source>
        <dbReference type="SAM" id="Coils"/>
    </source>
</evidence>
<dbReference type="Proteomes" id="UP000549394">
    <property type="component" value="Unassembled WGS sequence"/>
</dbReference>
<evidence type="ECO:0000313" key="2">
    <source>
        <dbReference type="EMBL" id="CAD5112726.1"/>
    </source>
</evidence>
<accession>A0A7I8VDW2</accession>
<comment type="caution">
    <text evidence="2">The sequence shown here is derived from an EMBL/GenBank/DDBJ whole genome shotgun (WGS) entry which is preliminary data.</text>
</comment>
<dbReference type="EMBL" id="CAJFCJ010000002">
    <property type="protein sequence ID" value="CAD5112726.1"/>
    <property type="molecule type" value="Genomic_DNA"/>
</dbReference>
<keyword evidence="1" id="KW-0175">Coiled coil</keyword>
<gene>
    <name evidence="2" type="ORF">DGYR_LOCUS1817</name>
</gene>
<organism evidence="2 3">
    <name type="scientific">Dimorphilus gyrociliatus</name>
    <dbReference type="NCBI Taxonomy" id="2664684"/>
    <lineage>
        <taxon>Eukaryota</taxon>
        <taxon>Metazoa</taxon>
        <taxon>Spiralia</taxon>
        <taxon>Lophotrochozoa</taxon>
        <taxon>Annelida</taxon>
        <taxon>Polychaeta</taxon>
        <taxon>Polychaeta incertae sedis</taxon>
        <taxon>Dinophilidae</taxon>
        <taxon>Dimorphilus</taxon>
    </lineage>
</organism>
<sequence length="264" mass="31110">MDWDTKFATIVDETESTLMRIRESIEFGRSLKLPDSINEAKSKTITTSYGNKNIDLFRDFENDRRSASRQDIPALISLMQDRIDTQNKTIDHLSKNLLKLEEDRDTQQRQMRNFREELSIVRERLSERGVDLQTEHKFEQWKRELASQIQMLQGRMSLMSHSTNDSPLSSSIHRDFIDLKRHVNDELRSLRNEIDTLKARLSACEVHVGDAFTDKRFADRSLDRLERKVENGNMPKICTDDMERCKDKPRVHFALDSDEEETRF</sequence>
<name>A0A7I8VDW2_9ANNE</name>
<dbReference type="InterPro" id="IPR039284">
    <property type="entry name" value="CCDC159/163"/>
</dbReference>
<evidence type="ECO:0000313" key="3">
    <source>
        <dbReference type="Proteomes" id="UP000549394"/>
    </source>
</evidence>
<feature type="coiled-coil region" evidence="1">
    <location>
        <begin position="180"/>
        <end position="207"/>
    </location>
</feature>